<dbReference type="GO" id="GO:0070682">
    <property type="term" value="P:proteasome regulatory particle assembly"/>
    <property type="evidence" value="ECO:0007669"/>
    <property type="project" value="InterPro"/>
</dbReference>
<protein>
    <submittedName>
        <fullName evidence="3">CYFA0S36e00650g1_1</fullName>
    </submittedName>
</protein>
<dbReference type="PANTHER" id="PTHR12651:SF1">
    <property type="entry name" value="26S PROTEASOME NON-ATPASE REGULATORY SUBUNIT 9"/>
    <property type="match status" value="1"/>
</dbReference>
<feature type="domain" description="Nas2 N-terminal" evidence="2">
    <location>
        <begin position="1"/>
        <end position="48"/>
    </location>
</feature>
<dbReference type="EMBL" id="LK052921">
    <property type="protein sequence ID" value="CDR47708.1"/>
    <property type="molecule type" value="Genomic_DNA"/>
</dbReference>
<evidence type="ECO:0000256" key="1">
    <source>
        <dbReference type="ARBA" id="ARBA00023186"/>
    </source>
</evidence>
<dbReference type="VEuPathDB" id="FungiDB:BON22_5020"/>
<dbReference type="Gene3D" id="2.30.42.10">
    <property type="match status" value="1"/>
</dbReference>
<reference evidence="3" key="1">
    <citation type="journal article" date="2014" name="Genome Announc.">
        <title>Genome sequence of the yeast Cyberlindnera fabianii (Hansenula fabianii).</title>
        <authorList>
            <person name="Freel K.C."/>
            <person name="Sarilar V."/>
            <person name="Neuveglise C."/>
            <person name="Devillers H."/>
            <person name="Friedrich A."/>
            <person name="Schacherer J."/>
        </authorList>
    </citation>
    <scope>NUCLEOTIDE SEQUENCE</scope>
    <source>
        <strain evidence="3">YJS4271</strain>
    </source>
</reference>
<proteinExistence type="predicted"/>
<name>A0A061BIJ4_CYBFA</name>
<dbReference type="InterPro" id="IPR040815">
    <property type="entry name" value="Nas2_N"/>
</dbReference>
<evidence type="ECO:0000259" key="2">
    <source>
        <dbReference type="Pfam" id="PF18265"/>
    </source>
</evidence>
<keyword evidence="1" id="KW-0143">Chaperone</keyword>
<gene>
    <name evidence="3" type="ORF">CYFA0S_36e00650g</name>
</gene>
<accession>A0A061BIJ4</accession>
<dbReference type="Pfam" id="PF18265">
    <property type="entry name" value="Nas2_N"/>
    <property type="match status" value="1"/>
</dbReference>
<organism evidence="3">
    <name type="scientific">Cyberlindnera fabianii</name>
    <name type="common">Yeast</name>
    <name type="synonym">Hansenula fabianii</name>
    <dbReference type="NCBI Taxonomy" id="36022"/>
    <lineage>
        <taxon>Eukaryota</taxon>
        <taxon>Fungi</taxon>
        <taxon>Dikarya</taxon>
        <taxon>Ascomycota</taxon>
        <taxon>Saccharomycotina</taxon>
        <taxon>Saccharomycetes</taxon>
        <taxon>Phaffomycetales</taxon>
        <taxon>Phaffomycetaceae</taxon>
        <taxon>Cyberlindnera</taxon>
    </lineage>
</organism>
<dbReference type="PANTHER" id="PTHR12651">
    <property type="entry name" value="26S PROTEASOME NON-ATPASE REGULATORY SUBUNIT 9"/>
    <property type="match status" value="1"/>
</dbReference>
<dbReference type="OrthoDB" id="72325at2759"/>
<dbReference type="SUPFAM" id="SSF50156">
    <property type="entry name" value="PDZ domain-like"/>
    <property type="match status" value="1"/>
</dbReference>
<dbReference type="PhylomeDB" id="A0A061BIJ4"/>
<dbReference type="InterPro" id="IPR035269">
    <property type="entry name" value="PSMD9"/>
</dbReference>
<dbReference type="InterPro" id="IPR036034">
    <property type="entry name" value="PDZ_sf"/>
</dbReference>
<dbReference type="GO" id="GO:0005737">
    <property type="term" value="C:cytoplasm"/>
    <property type="evidence" value="ECO:0007669"/>
    <property type="project" value="TreeGrafter"/>
</dbReference>
<evidence type="ECO:0000313" key="3">
    <source>
        <dbReference type="EMBL" id="CDR47708.1"/>
    </source>
</evidence>
<dbReference type="Gene3D" id="6.10.140.1710">
    <property type="match status" value="1"/>
</dbReference>
<sequence length="150" mass="16404">MDSPLITSDGFPRSDINIIEVRTARIKIIKLKNDLSAVIDELSKRIADRLQQGPTPITKQQKVSPQVPFAQIVEVIANSPANQAGIQVHDKLLAFGPINATNHNNLKSVAQIVQANVNRYLLLFSEMAHISISHLHQPQIGLAKAFSGAD</sequence>
<dbReference type="GO" id="GO:0005634">
    <property type="term" value="C:nucleus"/>
    <property type="evidence" value="ECO:0007669"/>
    <property type="project" value="TreeGrafter"/>
</dbReference>
<dbReference type="AlphaFoldDB" id="A0A061BIJ4"/>